<feature type="compositionally biased region" description="Gly residues" evidence="1">
    <location>
        <begin position="54"/>
        <end position="70"/>
    </location>
</feature>
<evidence type="ECO:0000313" key="3">
    <source>
        <dbReference type="Proteomes" id="UP000039865"/>
    </source>
</evidence>
<feature type="compositionally biased region" description="Low complexity" evidence="1">
    <location>
        <begin position="78"/>
        <end position="93"/>
    </location>
</feature>
<feature type="region of interest" description="Disordered" evidence="1">
    <location>
        <begin position="1"/>
        <end position="150"/>
    </location>
</feature>
<keyword evidence="3" id="KW-1185">Reference proteome</keyword>
<protein>
    <submittedName>
        <fullName evidence="2">Uncharacterized protein</fullName>
    </submittedName>
</protein>
<dbReference type="Proteomes" id="UP000039865">
    <property type="component" value="Unassembled WGS sequence"/>
</dbReference>
<reference evidence="2 3" key="1">
    <citation type="submission" date="2014-06" db="EMBL/GenBank/DDBJ databases">
        <authorList>
            <person name="Swart Estienne"/>
        </authorList>
    </citation>
    <scope>NUCLEOTIDE SEQUENCE [LARGE SCALE GENOMIC DNA]</scope>
    <source>
        <strain evidence="2 3">130c</strain>
    </source>
</reference>
<sequence length="344" mass="38532">MNAFGGAQKVQQEQQTQQSRPQQNQFPQQQQQQPEQNFQGGYQGKPNNFRPRGGRGGYDGGRGGYDGGGRGRGRGRDFQGNQQNNFGGFQNQRSSSNRSGANQQEQDEMIDDSSNQIQPQGFQQFKSSENGQGASNSFNQPQQQNKSQFYGQQKGMQNQGYGQQNQFSNYKGQNQIFKGNQGGQNLDMGMRMDQDDSNQKQVNGGYFGAQKQLTQSLSTNQIMNSSGGFSGQTGFSMLNNTYDQKSSTQSFGQNQSMTSTMQSTQPGQKQEPFINTDPNKVLYFTEQQLSQFSNTQCRKAIMKENAKGPMDEFGFFSLAFNYYYNPQLPNQDPNLDYLPSPQDV</sequence>
<feature type="compositionally biased region" description="Polar residues" evidence="1">
    <location>
        <begin position="243"/>
        <end position="268"/>
    </location>
</feature>
<proteinExistence type="predicted"/>
<evidence type="ECO:0000256" key="1">
    <source>
        <dbReference type="SAM" id="MobiDB-lite"/>
    </source>
</evidence>
<feature type="compositionally biased region" description="Polar residues" evidence="1">
    <location>
        <begin position="112"/>
        <end position="149"/>
    </location>
</feature>
<organism evidence="2 3">
    <name type="scientific">Stylonychia lemnae</name>
    <name type="common">Ciliate</name>
    <dbReference type="NCBI Taxonomy" id="5949"/>
    <lineage>
        <taxon>Eukaryota</taxon>
        <taxon>Sar</taxon>
        <taxon>Alveolata</taxon>
        <taxon>Ciliophora</taxon>
        <taxon>Intramacronucleata</taxon>
        <taxon>Spirotrichea</taxon>
        <taxon>Stichotrichia</taxon>
        <taxon>Sporadotrichida</taxon>
        <taxon>Oxytrichidae</taxon>
        <taxon>Stylonychinae</taxon>
        <taxon>Stylonychia</taxon>
    </lineage>
</organism>
<name>A0A078AI55_STYLE</name>
<accession>A0A078AI55</accession>
<gene>
    <name evidence="2" type="primary">Contig10308.g10996</name>
    <name evidence="2" type="ORF">STYLEM_10964</name>
</gene>
<feature type="compositionally biased region" description="Polar residues" evidence="1">
    <location>
        <begin position="94"/>
        <end position="104"/>
    </location>
</feature>
<dbReference type="AlphaFoldDB" id="A0A078AI55"/>
<evidence type="ECO:0000313" key="2">
    <source>
        <dbReference type="EMBL" id="CDW81940.1"/>
    </source>
</evidence>
<dbReference type="InParanoid" id="A0A078AI55"/>
<feature type="region of interest" description="Disordered" evidence="1">
    <location>
        <begin position="243"/>
        <end position="270"/>
    </location>
</feature>
<feature type="region of interest" description="Disordered" evidence="1">
    <location>
        <begin position="173"/>
        <end position="200"/>
    </location>
</feature>
<dbReference type="EMBL" id="CCKQ01010430">
    <property type="protein sequence ID" value="CDW81940.1"/>
    <property type="molecule type" value="Genomic_DNA"/>
</dbReference>
<feature type="compositionally biased region" description="Low complexity" evidence="1">
    <location>
        <begin position="11"/>
        <end position="39"/>
    </location>
</feature>